<dbReference type="Pfam" id="PF00294">
    <property type="entry name" value="PfkB"/>
    <property type="match status" value="1"/>
</dbReference>
<dbReference type="SUPFAM" id="SSF53613">
    <property type="entry name" value="Ribokinase-like"/>
    <property type="match status" value="1"/>
</dbReference>
<dbReference type="GO" id="GO:0005829">
    <property type="term" value="C:cytosol"/>
    <property type="evidence" value="ECO:0007669"/>
    <property type="project" value="TreeGrafter"/>
</dbReference>
<comment type="catalytic activity">
    <reaction evidence="10">
        <text>D-glycero-beta-D-manno-heptose 1-phosphate + ATP + H(+) = ADP-D-glycero-beta-D-manno-heptose + diphosphate</text>
        <dbReference type="Rhea" id="RHEA:27465"/>
        <dbReference type="ChEBI" id="CHEBI:15378"/>
        <dbReference type="ChEBI" id="CHEBI:30616"/>
        <dbReference type="ChEBI" id="CHEBI:33019"/>
        <dbReference type="ChEBI" id="CHEBI:59967"/>
        <dbReference type="ChEBI" id="CHEBI:61593"/>
        <dbReference type="EC" id="2.7.7.70"/>
    </reaction>
</comment>
<dbReference type="GO" id="GO:0016773">
    <property type="term" value="F:phosphotransferase activity, alcohol group as acceptor"/>
    <property type="evidence" value="ECO:0007669"/>
    <property type="project" value="InterPro"/>
</dbReference>
<dbReference type="InterPro" id="IPR023030">
    <property type="entry name" value="Bifunc_HldE"/>
</dbReference>
<evidence type="ECO:0000256" key="8">
    <source>
        <dbReference type="ARBA" id="ARBA00023268"/>
    </source>
</evidence>
<dbReference type="InterPro" id="IPR014729">
    <property type="entry name" value="Rossmann-like_a/b/a_fold"/>
</dbReference>
<dbReference type="PANTHER" id="PTHR46969">
    <property type="entry name" value="BIFUNCTIONAL PROTEIN HLDE"/>
    <property type="match status" value="1"/>
</dbReference>
<gene>
    <name evidence="10" type="primary">hldE</name>
    <name evidence="13" type="ORF">SAMN02745216_01092</name>
</gene>
<evidence type="ECO:0000256" key="5">
    <source>
        <dbReference type="ARBA" id="ARBA00022741"/>
    </source>
</evidence>
<dbReference type="FunFam" id="3.40.1190.20:FF:000002">
    <property type="entry name" value="Bifunctional protein HldE"/>
    <property type="match status" value="1"/>
</dbReference>
<dbReference type="RefSeq" id="WP_073473746.1">
    <property type="nucleotide sequence ID" value="NZ_FQZU01000004.1"/>
</dbReference>
<dbReference type="InterPro" id="IPR011611">
    <property type="entry name" value="PfkB_dom"/>
</dbReference>
<dbReference type="UniPathway" id="UPA00356">
    <property type="reaction ID" value="UER00437"/>
</dbReference>
<keyword evidence="9 10" id="KW-0119">Carbohydrate metabolism</keyword>
<dbReference type="InterPro" id="IPR011913">
    <property type="entry name" value="RfaE_dom_I"/>
</dbReference>
<dbReference type="Pfam" id="PF01467">
    <property type="entry name" value="CTP_transf_like"/>
    <property type="match status" value="1"/>
</dbReference>
<dbReference type="PANTHER" id="PTHR46969:SF1">
    <property type="entry name" value="BIFUNCTIONAL PROTEIN HLDE"/>
    <property type="match status" value="1"/>
</dbReference>
<dbReference type="Gene3D" id="3.40.50.620">
    <property type="entry name" value="HUPs"/>
    <property type="match status" value="1"/>
</dbReference>
<dbReference type="EC" id="2.7.1.167" evidence="10"/>
<dbReference type="GO" id="GO:0033786">
    <property type="term" value="F:heptose-1-phosphate adenylyltransferase activity"/>
    <property type="evidence" value="ECO:0007669"/>
    <property type="project" value="UniProtKB-UniRule"/>
</dbReference>
<feature type="active site" evidence="10">
    <location>
        <position position="276"/>
    </location>
</feature>
<dbReference type="OrthoDB" id="9802794at2"/>
<evidence type="ECO:0000256" key="2">
    <source>
        <dbReference type="ARBA" id="ARBA00003753"/>
    </source>
</evidence>
<comment type="catalytic activity">
    <reaction evidence="10">
        <text>D-glycero-beta-D-manno-heptose 7-phosphate + ATP = D-glycero-beta-D-manno-heptose 1,7-bisphosphate + ADP + H(+)</text>
        <dbReference type="Rhea" id="RHEA:27473"/>
        <dbReference type="ChEBI" id="CHEBI:15378"/>
        <dbReference type="ChEBI" id="CHEBI:30616"/>
        <dbReference type="ChEBI" id="CHEBI:60204"/>
        <dbReference type="ChEBI" id="CHEBI:60208"/>
        <dbReference type="ChEBI" id="CHEBI:456216"/>
        <dbReference type="EC" id="2.7.1.167"/>
    </reaction>
</comment>
<dbReference type="InterPro" id="IPR004821">
    <property type="entry name" value="Cyt_trans-like"/>
</dbReference>
<organism evidence="13 14">
    <name type="scientific">Desulfatibacillum alkenivorans DSM 16219</name>
    <dbReference type="NCBI Taxonomy" id="1121393"/>
    <lineage>
        <taxon>Bacteria</taxon>
        <taxon>Pseudomonadati</taxon>
        <taxon>Thermodesulfobacteriota</taxon>
        <taxon>Desulfobacteria</taxon>
        <taxon>Desulfobacterales</taxon>
        <taxon>Desulfatibacillaceae</taxon>
        <taxon>Desulfatibacillum</taxon>
    </lineage>
</organism>
<dbReference type="AlphaFoldDB" id="A0A1M6GSA4"/>
<evidence type="ECO:0000256" key="9">
    <source>
        <dbReference type="ARBA" id="ARBA00023277"/>
    </source>
</evidence>
<name>A0A1M6GSA4_9BACT</name>
<feature type="binding site" evidence="10">
    <location>
        <begin position="206"/>
        <end position="209"/>
    </location>
    <ligand>
        <name>ATP</name>
        <dbReference type="ChEBI" id="CHEBI:30616"/>
    </ligand>
</feature>
<evidence type="ECO:0000259" key="11">
    <source>
        <dbReference type="Pfam" id="PF00294"/>
    </source>
</evidence>
<evidence type="ECO:0000256" key="1">
    <source>
        <dbReference type="ARBA" id="ARBA00002319"/>
    </source>
</evidence>
<sequence>MEAENFHSFDVSLFSSCRVLVVGDMMIDEYLWGEVSRISPEAPVQVVEVKKTTSTLGGAGNVVNNLTALGAKVSVAGVMGGGKAGDLLNGKLTSLGVNTDGLLVDQGRATTRKTRVIGANQQMLRIDRESKQEISEEQVQAIVCFAQTQIPQCDLVIASDYGKGVLTRPLLRELAKICKTAGKALIVDPKGMDYSKYKGATCITPNKREASQASGVEITDQASLERAAAKLLETAGAEKILITLGKEGMALFSPGEEPFRVHAQARQVFDVSGAGDTVISVLGLSLAAGASYKTAAALANAAAGIVVAKVGTATVDQAELKAQLQDQPIAYQAKLKPLQELQGVLENLRRQGKKIVLTNGCFDLLHEGHINLLEQSRKLGDVLVVAVDDDESVRMVKGQGRPIIRERERVKIISAMTGVDFVTVFSTNQLNELIRAVRPDILTKGGNYKPDQVLGHELVEELGGRVALIPDASDVSSTRIIQDIRNGRG</sequence>
<comment type="pathway">
    <text evidence="10">Nucleotide-sugar biosynthesis; ADP-L-glycero-beta-D-manno-heptose biosynthesis; ADP-L-glycero-beta-D-manno-heptose from D-glycero-beta-D-manno-heptose 7-phosphate: step 3/4.</text>
</comment>
<protein>
    <recommendedName>
        <fullName evidence="10">Bifunctional protein HldE</fullName>
    </recommendedName>
    <domain>
        <recommendedName>
            <fullName evidence="10">D-beta-D-heptose 7-phosphate kinase</fullName>
            <ecNumber evidence="10">2.7.1.167</ecNumber>
        </recommendedName>
        <alternativeName>
            <fullName evidence="10">D-beta-D-heptose 7-phosphotransferase</fullName>
        </alternativeName>
        <alternativeName>
            <fullName evidence="10">D-glycero-beta-D-manno-heptose-7-phosphate kinase</fullName>
        </alternativeName>
    </domain>
    <domain>
        <recommendedName>
            <fullName evidence="10">D-beta-D-heptose 1-phosphate adenylyltransferase</fullName>
            <ecNumber evidence="10">2.7.7.70</ecNumber>
        </recommendedName>
        <alternativeName>
            <fullName evidence="10">D-glycero-beta-D-manno-heptose 1-phosphate adenylyltransferase</fullName>
        </alternativeName>
    </domain>
</protein>
<feature type="domain" description="Cytidyltransferase-like" evidence="12">
    <location>
        <begin position="357"/>
        <end position="482"/>
    </location>
</feature>
<dbReference type="CDD" id="cd01172">
    <property type="entry name" value="RfaE_like"/>
    <property type="match status" value="1"/>
</dbReference>
<comment type="function">
    <text evidence="1 10">Catalyzes the phosphorylation of D-glycero-D-manno-heptose 7-phosphate at the C-1 position to selectively form D-glycero-beta-D-manno-heptose-1,7-bisphosphate.</text>
</comment>
<feature type="region of interest" description="Cytidylyltransferase" evidence="10">
    <location>
        <begin position="357"/>
        <end position="489"/>
    </location>
</feature>
<evidence type="ECO:0000313" key="13">
    <source>
        <dbReference type="EMBL" id="SHJ12808.1"/>
    </source>
</evidence>
<comment type="similarity">
    <text evidence="10">In the C-terminal section; belongs to the cytidylyltransferase family.</text>
</comment>
<keyword evidence="8 10" id="KW-0511">Multifunctional enzyme</keyword>
<dbReference type="EC" id="2.7.7.70" evidence="10"/>
<keyword evidence="7 10" id="KW-0067">ATP-binding</keyword>
<dbReference type="NCBIfam" id="TIGR00125">
    <property type="entry name" value="cyt_tran_rel"/>
    <property type="match status" value="1"/>
</dbReference>
<dbReference type="SUPFAM" id="SSF52374">
    <property type="entry name" value="Nucleotidylyl transferase"/>
    <property type="match status" value="1"/>
</dbReference>
<dbReference type="GO" id="GO:0097171">
    <property type="term" value="P:ADP-L-glycero-beta-D-manno-heptose biosynthetic process"/>
    <property type="evidence" value="ECO:0007669"/>
    <property type="project" value="UniProtKB-UniPathway"/>
</dbReference>
<dbReference type="GO" id="GO:0005524">
    <property type="term" value="F:ATP binding"/>
    <property type="evidence" value="ECO:0007669"/>
    <property type="project" value="UniProtKB-UniRule"/>
</dbReference>
<dbReference type="GO" id="GO:0033785">
    <property type="term" value="F:heptose 7-phosphate kinase activity"/>
    <property type="evidence" value="ECO:0007669"/>
    <property type="project" value="UniProtKB-UniRule"/>
</dbReference>
<evidence type="ECO:0000259" key="12">
    <source>
        <dbReference type="Pfam" id="PF01467"/>
    </source>
</evidence>
<evidence type="ECO:0000256" key="10">
    <source>
        <dbReference type="HAMAP-Rule" id="MF_01603"/>
    </source>
</evidence>
<feature type="domain" description="Carbohydrate kinase PfkB" evidence="11">
    <location>
        <begin position="19"/>
        <end position="314"/>
    </location>
</feature>
<dbReference type="NCBIfam" id="TIGR02198">
    <property type="entry name" value="rfaE_dom_I"/>
    <property type="match status" value="1"/>
</dbReference>
<reference evidence="14" key="1">
    <citation type="submission" date="2016-11" db="EMBL/GenBank/DDBJ databases">
        <authorList>
            <person name="Varghese N."/>
            <person name="Submissions S."/>
        </authorList>
    </citation>
    <scope>NUCLEOTIDE SEQUENCE [LARGE SCALE GENOMIC DNA]</scope>
    <source>
        <strain evidence="14">DSM 16219</strain>
    </source>
</reference>
<evidence type="ECO:0000313" key="14">
    <source>
        <dbReference type="Proteomes" id="UP000183994"/>
    </source>
</evidence>
<evidence type="ECO:0000256" key="4">
    <source>
        <dbReference type="ARBA" id="ARBA00022695"/>
    </source>
</evidence>
<dbReference type="EMBL" id="FQZU01000004">
    <property type="protein sequence ID" value="SHJ12808.1"/>
    <property type="molecule type" value="Genomic_DNA"/>
</dbReference>
<keyword evidence="6 10" id="KW-0418">Kinase</keyword>
<comment type="pathway">
    <text evidence="10">Nucleotide-sugar biosynthesis; ADP-L-glycero-beta-D-manno-heptose biosynthesis; ADP-L-glycero-beta-D-manno-heptose from D-glycero-beta-D-manno-heptose 7-phosphate: step 1/4.</text>
</comment>
<comment type="subunit">
    <text evidence="10">Homodimer.</text>
</comment>
<comment type="similarity">
    <text evidence="10">In the N-terminal section; belongs to the carbohydrate kinase PfkB family.</text>
</comment>
<dbReference type="STRING" id="1121393.SAMN02745216_01092"/>
<evidence type="ECO:0000256" key="6">
    <source>
        <dbReference type="ARBA" id="ARBA00022777"/>
    </source>
</evidence>
<proteinExistence type="inferred from homology"/>
<evidence type="ECO:0000256" key="3">
    <source>
        <dbReference type="ARBA" id="ARBA00022679"/>
    </source>
</evidence>
<feature type="region of interest" description="Ribokinase" evidence="10">
    <location>
        <begin position="1"/>
        <end position="330"/>
    </location>
</feature>
<dbReference type="Proteomes" id="UP000183994">
    <property type="component" value="Unassembled WGS sequence"/>
</dbReference>
<accession>A0A1M6GSA4</accession>
<keyword evidence="14" id="KW-1185">Reference proteome</keyword>
<keyword evidence="4 10" id="KW-0548">Nucleotidyltransferase</keyword>
<comment type="function">
    <text evidence="2 10">Catalyzes the ADP transfer from ATP to D-glycero-beta-D-manno-heptose 1-phosphate, yielding ADP-D-glycero-beta-D-manno-heptose.</text>
</comment>
<dbReference type="HAMAP" id="MF_01603">
    <property type="entry name" value="HldE"/>
    <property type="match status" value="1"/>
</dbReference>
<dbReference type="InterPro" id="IPR029056">
    <property type="entry name" value="Ribokinase-like"/>
</dbReference>
<keyword evidence="3 10" id="KW-0808">Transferase</keyword>
<evidence type="ECO:0000256" key="7">
    <source>
        <dbReference type="ARBA" id="ARBA00022840"/>
    </source>
</evidence>
<keyword evidence="5 10" id="KW-0547">Nucleotide-binding</keyword>
<dbReference type="Gene3D" id="3.40.1190.20">
    <property type="match status" value="1"/>
</dbReference>